<dbReference type="SMART" id="SM00382">
    <property type="entry name" value="AAA"/>
    <property type="match status" value="1"/>
</dbReference>
<gene>
    <name evidence="5" type="ORF">MU846_13640</name>
</gene>
<dbReference type="Proteomes" id="UP001165524">
    <property type="component" value="Unassembled WGS sequence"/>
</dbReference>
<organism evidence="5 6">
    <name type="scientific">Alcanivorax quisquiliarum</name>
    <dbReference type="NCBI Taxonomy" id="2933565"/>
    <lineage>
        <taxon>Bacteria</taxon>
        <taxon>Pseudomonadati</taxon>
        <taxon>Pseudomonadota</taxon>
        <taxon>Gammaproteobacteria</taxon>
        <taxon>Oceanospirillales</taxon>
        <taxon>Alcanivoracaceae</taxon>
        <taxon>Alcanivorax</taxon>
    </lineage>
</organism>
<proteinExistence type="inferred from homology"/>
<sequence>MNVNARSPQALSGLEIDVRWVMRELLEAGHVTQGDYNVISTTPREKGELSWHPLQIVAKYRLEDQLQPGRRLDIDWLSRWLADKAQLPLYHIDPLKAPVDAITGLMSYAFAERHGILAVEVGRDQVTVACDQPFLRAWAEHLEQVLRERELVVVLANPEQLRRYRIEFYNLSRSIAGAREVGGQNLGAVTNFEQLLEVGSQGTPDADDQHIVNIVDWILQYAFAQRASDIHLEPRRDTGRMRFRIDGVLHDVYELPAAIMAAVTSRLKILTRLNVAEKRKPQDGRLKTKTPDGAEVELRISTLPTAFGEKMVMRIFDPDVLVRSFDQLGFAKEDYDTWQRMTQNNNGIVFVTGPTGSGKTTTLYSTLKQLSTPEVNVCTIEDPIEMVEPSFNQMQVQANIDVGFSQGVKALLRQDPDIIMIGEIRDLPTADMAIQAALTGHLVLSTLHTNDAPSSITRLIDLGVPPYLVTATVNGVMAQRLVRTLCPHCKEAIPVEPAAWEELCRPFRLKMPAQVYRPVGCLECRGTGYLGRIGVYETMPLVASLKGVISRGGDLEAITREALKSGMKPLRISGARKVALGLTTVEEVLRVTPMQDVLLG</sequence>
<comment type="similarity">
    <text evidence="1">Belongs to the GSP E family.</text>
</comment>
<dbReference type="PANTHER" id="PTHR30258:SF13">
    <property type="entry name" value="SECRETION PATHWAY ATPASE-RELATED"/>
    <property type="match status" value="1"/>
</dbReference>
<dbReference type="Pfam" id="PF00437">
    <property type="entry name" value="T2SSE"/>
    <property type="match status" value="1"/>
</dbReference>
<dbReference type="PANTHER" id="PTHR30258">
    <property type="entry name" value="TYPE II SECRETION SYSTEM PROTEIN GSPE-RELATED"/>
    <property type="match status" value="1"/>
</dbReference>
<dbReference type="Gene3D" id="3.40.50.300">
    <property type="entry name" value="P-loop containing nucleotide triphosphate hydrolases"/>
    <property type="match status" value="1"/>
</dbReference>
<dbReference type="InterPro" id="IPR037257">
    <property type="entry name" value="T2SS_E_N_sf"/>
</dbReference>
<reference evidence="5" key="1">
    <citation type="submission" date="2022-04" db="EMBL/GenBank/DDBJ databases">
        <title>Alcanivorax sp. CY1518 draft genome sequence.</title>
        <authorList>
            <person name="Zhao G."/>
            <person name="An M."/>
        </authorList>
    </citation>
    <scope>NUCLEOTIDE SEQUENCE</scope>
    <source>
        <strain evidence="5">CY1518</strain>
    </source>
</reference>
<evidence type="ECO:0000256" key="3">
    <source>
        <dbReference type="ARBA" id="ARBA00022840"/>
    </source>
</evidence>
<dbReference type="EMBL" id="JALKII010000013">
    <property type="protein sequence ID" value="MCK0538752.1"/>
    <property type="molecule type" value="Genomic_DNA"/>
</dbReference>
<dbReference type="InterPro" id="IPR007831">
    <property type="entry name" value="T2SS_GspE_N"/>
</dbReference>
<protein>
    <submittedName>
        <fullName evidence="5">GspE/PulE family protein</fullName>
    </submittedName>
</protein>
<dbReference type="InterPro" id="IPR027417">
    <property type="entry name" value="P-loop_NTPase"/>
</dbReference>
<dbReference type="CDD" id="cd01129">
    <property type="entry name" value="PulE-GspE-like"/>
    <property type="match status" value="1"/>
</dbReference>
<dbReference type="PROSITE" id="PS00662">
    <property type="entry name" value="T2SP_E"/>
    <property type="match status" value="1"/>
</dbReference>
<dbReference type="Gene3D" id="3.30.450.90">
    <property type="match status" value="1"/>
</dbReference>
<evidence type="ECO:0000256" key="2">
    <source>
        <dbReference type="ARBA" id="ARBA00022741"/>
    </source>
</evidence>
<keyword evidence="3" id="KW-0067">ATP-binding</keyword>
<name>A0ABT0EAW2_9GAMM</name>
<keyword evidence="6" id="KW-1185">Reference proteome</keyword>
<dbReference type="SUPFAM" id="SSF52540">
    <property type="entry name" value="P-loop containing nucleoside triphosphate hydrolases"/>
    <property type="match status" value="1"/>
</dbReference>
<evidence type="ECO:0000256" key="1">
    <source>
        <dbReference type="ARBA" id="ARBA00006611"/>
    </source>
</evidence>
<accession>A0ABT0EAW2</accession>
<dbReference type="InterPro" id="IPR001482">
    <property type="entry name" value="T2SS/T4SS_dom"/>
</dbReference>
<dbReference type="InterPro" id="IPR003593">
    <property type="entry name" value="AAA+_ATPase"/>
</dbReference>
<dbReference type="Pfam" id="PF05157">
    <property type="entry name" value="MshEN"/>
    <property type="match status" value="1"/>
</dbReference>
<comment type="caution">
    <text evidence="5">The sequence shown here is derived from an EMBL/GenBank/DDBJ whole genome shotgun (WGS) entry which is preliminary data.</text>
</comment>
<evidence type="ECO:0000313" key="6">
    <source>
        <dbReference type="Proteomes" id="UP001165524"/>
    </source>
</evidence>
<dbReference type="SUPFAM" id="SSF160246">
    <property type="entry name" value="EspE N-terminal domain-like"/>
    <property type="match status" value="1"/>
</dbReference>
<keyword evidence="2" id="KW-0547">Nucleotide-binding</keyword>
<evidence type="ECO:0000313" key="5">
    <source>
        <dbReference type="EMBL" id="MCK0538752.1"/>
    </source>
</evidence>
<feature type="domain" description="Bacterial type II secretion system protein E" evidence="4">
    <location>
        <begin position="412"/>
        <end position="426"/>
    </location>
</feature>
<evidence type="ECO:0000259" key="4">
    <source>
        <dbReference type="PROSITE" id="PS00662"/>
    </source>
</evidence>